<dbReference type="EMBL" id="CP001802">
    <property type="protein sequence ID" value="ACY20025.1"/>
    <property type="molecule type" value="Genomic_DNA"/>
</dbReference>
<protein>
    <submittedName>
        <fullName evidence="2">Uncharacterized protein</fullName>
    </submittedName>
</protein>
<accession>D0L2Q0</accession>
<feature type="transmembrane region" description="Helical" evidence="1">
    <location>
        <begin position="16"/>
        <end position="38"/>
    </location>
</feature>
<dbReference type="KEGG" id="gbr:Gbro_0703"/>
<sequence length="170" mass="17890">MTTPDPIRGLRRTRNIIIAVIAGVAALFLIGSCGYSTIKGFIGSSARDYVTSNYQGQSSLDEGDVQAYVADGTPSEVAAQISDAEDPIDQRAGDAGAAGNQAGTQFLQYPNYLIGLFPYGTDKTRVMVSRDYRSGYNHYHNYVGGYWVPTPNFGGSGSDNRGGGSGGGGK</sequence>
<dbReference type="OrthoDB" id="5186368at2"/>
<dbReference type="HOGENOM" id="CLU_1568535_0_0_11"/>
<evidence type="ECO:0000256" key="1">
    <source>
        <dbReference type="SAM" id="Phobius"/>
    </source>
</evidence>
<dbReference type="Proteomes" id="UP000001219">
    <property type="component" value="Chromosome"/>
</dbReference>
<dbReference type="AlphaFoldDB" id="D0L2Q0"/>
<gene>
    <name evidence="2" type="ordered locus">Gbro_0703</name>
</gene>
<dbReference type="eggNOG" id="ENOG503319D">
    <property type="taxonomic scope" value="Bacteria"/>
</dbReference>
<keyword evidence="1" id="KW-1133">Transmembrane helix</keyword>
<keyword evidence="3" id="KW-1185">Reference proteome</keyword>
<dbReference type="InterPro" id="IPR025341">
    <property type="entry name" value="DUF4247"/>
</dbReference>
<organism evidence="2 3">
    <name type="scientific">Gordonia bronchialis (strain ATCC 25592 / DSM 43247 / BCRC 13721 / JCM 3198 / KCTC 3076 / NBRC 16047 / NCTC 10667)</name>
    <name type="common">Rhodococcus bronchialis</name>
    <dbReference type="NCBI Taxonomy" id="526226"/>
    <lineage>
        <taxon>Bacteria</taxon>
        <taxon>Bacillati</taxon>
        <taxon>Actinomycetota</taxon>
        <taxon>Actinomycetes</taxon>
        <taxon>Mycobacteriales</taxon>
        <taxon>Gordoniaceae</taxon>
        <taxon>Gordonia</taxon>
    </lineage>
</organism>
<evidence type="ECO:0000313" key="2">
    <source>
        <dbReference type="EMBL" id="ACY20025.1"/>
    </source>
</evidence>
<dbReference type="STRING" id="526226.Gbro_0703"/>
<dbReference type="RefSeq" id="WP_012832612.1">
    <property type="nucleotide sequence ID" value="NC_013441.1"/>
</dbReference>
<dbReference type="Pfam" id="PF14042">
    <property type="entry name" value="DUF4247"/>
    <property type="match status" value="1"/>
</dbReference>
<keyword evidence="1" id="KW-0812">Transmembrane</keyword>
<keyword evidence="1" id="KW-0472">Membrane</keyword>
<evidence type="ECO:0000313" key="3">
    <source>
        <dbReference type="Proteomes" id="UP000001219"/>
    </source>
</evidence>
<reference evidence="3" key="1">
    <citation type="submission" date="2009-10" db="EMBL/GenBank/DDBJ databases">
        <title>The complete chromosome of Gordonia bronchialis DSM 43247.</title>
        <authorList>
            <consortium name="US DOE Joint Genome Institute (JGI-PGF)"/>
            <person name="Lucas S."/>
            <person name="Copeland A."/>
            <person name="Lapidus A."/>
            <person name="Glavina del Rio T."/>
            <person name="Dalin E."/>
            <person name="Tice H."/>
            <person name="Bruce D."/>
            <person name="Goodwin L."/>
            <person name="Pitluck S."/>
            <person name="Kyrpides N."/>
            <person name="Mavromatis K."/>
            <person name="Ivanova N."/>
            <person name="Ovchinnikova G."/>
            <person name="Saunders E."/>
            <person name="Brettin T."/>
            <person name="Detter J.C."/>
            <person name="Han C."/>
            <person name="Larimer F."/>
            <person name="Land M."/>
            <person name="Hauser L."/>
            <person name="Markowitz V."/>
            <person name="Cheng J.-F."/>
            <person name="Hugenholtz P."/>
            <person name="Woyke T."/>
            <person name="Wu D."/>
            <person name="Jando M."/>
            <person name="Schneider S."/>
            <person name="Goeker M."/>
            <person name="Klenk H.-P."/>
            <person name="Eisen J.A."/>
        </authorList>
    </citation>
    <scope>NUCLEOTIDE SEQUENCE [LARGE SCALE GENOMIC DNA]</scope>
    <source>
        <strain evidence="3">ATCC 25592 / DSM 43247 / BCRC 13721 / JCM 3198 / KCTC 3076 / NBRC 16047 / NCTC 10667</strain>
    </source>
</reference>
<reference evidence="2 3" key="2">
    <citation type="journal article" date="2010" name="Stand. Genomic Sci.">
        <title>Complete genome sequence of Gordonia bronchialis type strain (3410).</title>
        <authorList>
            <person name="Ivanova N."/>
            <person name="Sikorski J."/>
            <person name="Jando M."/>
            <person name="Lapidus A."/>
            <person name="Nolan M."/>
            <person name="Lucas S."/>
            <person name="Del Rio T.G."/>
            <person name="Tice H."/>
            <person name="Copeland A."/>
            <person name="Cheng J.F."/>
            <person name="Chen F."/>
            <person name="Bruce D."/>
            <person name="Goodwin L."/>
            <person name="Pitluck S."/>
            <person name="Mavromatis K."/>
            <person name="Ovchinnikova G."/>
            <person name="Pati A."/>
            <person name="Chen A."/>
            <person name="Palaniappan K."/>
            <person name="Land M."/>
            <person name="Hauser L."/>
            <person name="Chang Y.J."/>
            <person name="Jeffries C.D."/>
            <person name="Chain P."/>
            <person name="Saunders E."/>
            <person name="Han C."/>
            <person name="Detter J.C."/>
            <person name="Brettin T."/>
            <person name="Rohde M."/>
            <person name="Goker M."/>
            <person name="Bristow J."/>
            <person name="Eisen J.A."/>
            <person name="Markowitz V."/>
            <person name="Hugenholtz P."/>
            <person name="Klenk H.P."/>
            <person name="Kyrpides N.C."/>
        </authorList>
    </citation>
    <scope>NUCLEOTIDE SEQUENCE [LARGE SCALE GENOMIC DNA]</scope>
    <source>
        <strain evidence="3">ATCC 25592 / DSM 43247 / BCRC 13721 / JCM 3198 / KCTC 3076 / NBRC 16047 / NCTC 10667</strain>
    </source>
</reference>
<name>D0L2Q0_GORB4</name>
<proteinExistence type="predicted"/>